<evidence type="ECO:0000313" key="9">
    <source>
        <dbReference type="Proteomes" id="UP000565754"/>
    </source>
</evidence>
<accession>A0A7L1ETJ8</accession>
<dbReference type="PANTHER" id="PTHR41694">
    <property type="entry name" value="ENDOGENOUS RETROVIRUS GROUP K MEMBER POL PROTEIN"/>
    <property type="match status" value="1"/>
</dbReference>
<feature type="non-terminal residue" evidence="8">
    <location>
        <position position="1"/>
    </location>
</feature>
<evidence type="ECO:0000256" key="3">
    <source>
        <dbReference type="ARBA" id="ARBA00022722"/>
    </source>
</evidence>
<feature type="non-terminal residue" evidence="8">
    <location>
        <position position="67"/>
    </location>
</feature>
<keyword evidence="5" id="KW-0378">Hydrolase</keyword>
<sequence length="67" mass="7590">WNYLGMMITESRVCPQKTQLIVDIQTLNDVQKLVGDLQWIRTFCGITNEELELLHALLMGGSSPTEP</sequence>
<evidence type="ECO:0000259" key="7">
    <source>
        <dbReference type="Pfam" id="PF06817"/>
    </source>
</evidence>
<evidence type="ECO:0000256" key="1">
    <source>
        <dbReference type="ARBA" id="ARBA00022679"/>
    </source>
</evidence>
<protein>
    <submittedName>
        <fullName evidence="8">POK18 protein</fullName>
    </submittedName>
</protein>
<dbReference type="AlphaFoldDB" id="A0A7L1ETJ8"/>
<dbReference type="InterPro" id="IPR010661">
    <property type="entry name" value="RVT_thumb"/>
</dbReference>
<dbReference type="SUPFAM" id="SSF56672">
    <property type="entry name" value="DNA/RNA polymerases"/>
    <property type="match status" value="1"/>
</dbReference>
<keyword evidence="6" id="KW-0695">RNA-directed DNA polymerase</keyword>
<evidence type="ECO:0000256" key="2">
    <source>
        <dbReference type="ARBA" id="ARBA00022695"/>
    </source>
</evidence>
<dbReference type="GO" id="GO:0004519">
    <property type="term" value="F:endonuclease activity"/>
    <property type="evidence" value="ECO:0007669"/>
    <property type="project" value="UniProtKB-KW"/>
</dbReference>
<dbReference type="Pfam" id="PF06817">
    <property type="entry name" value="RVT_thumb"/>
    <property type="match status" value="1"/>
</dbReference>
<feature type="domain" description="Reverse transcriptase thumb" evidence="7">
    <location>
        <begin position="15"/>
        <end position="67"/>
    </location>
</feature>
<keyword evidence="2" id="KW-0548">Nucleotidyltransferase</keyword>
<reference evidence="8 9" key="1">
    <citation type="submission" date="2019-09" db="EMBL/GenBank/DDBJ databases">
        <title>Bird 10,000 Genomes (B10K) Project - Family phase.</title>
        <authorList>
            <person name="Zhang G."/>
        </authorList>
    </citation>
    <scope>NUCLEOTIDE SEQUENCE [LARGE SCALE GENOMIC DNA]</scope>
    <source>
        <strain evidence="8">B10K-DU-001-74</strain>
        <tissue evidence="8">Muscle</tissue>
    </source>
</reference>
<organism evidence="8 9">
    <name type="scientific">Oenanthe oenanthe</name>
    <name type="common">Northern wheatear</name>
    <dbReference type="NCBI Taxonomy" id="279966"/>
    <lineage>
        <taxon>Eukaryota</taxon>
        <taxon>Metazoa</taxon>
        <taxon>Chordata</taxon>
        <taxon>Craniata</taxon>
        <taxon>Vertebrata</taxon>
        <taxon>Euteleostomi</taxon>
        <taxon>Archelosauria</taxon>
        <taxon>Archosauria</taxon>
        <taxon>Dinosauria</taxon>
        <taxon>Saurischia</taxon>
        <taxon>Theropoda</taxon>
        <taxon>Coelurosauria</taxon>
        <taxon>Aves</taxon>
        <taxon>Neognathae</taxon>
        <taxon>Neoaves</taxon>
        <taxon>Telluraves</taxon>
        <taxon>Australaves</taxon>
        <taxon>Passeriformes</taxon>
        <taxon>Muscicapidae</taxon>
        <taxon>Oenanthe</taxon>
    </lineage>
</organism>
<comment type="caution">
    <text evidence="8">The sequence shown here is derived from an EMBL/GenBank/DDBJ whole genome shotgun (WGS) entry which is preliminary data.</text>
</comment>
<keyword evidence="9" id="KW-1185">Reference proteome</keyword>
<dbReference type="GO" id="GO:0003964">
    <property type="term" value="F:RNA-directed DNA polymerase activity"/>
    <property type="evidence" value="ECO:0007669"/>
    <property type="project" value="UniProtKB-KW"/>
</dbReference>
<dbReference type="Gene3D" id="3.30.70.270">
    <property type="match status" value="1"/>
</dbReference>
<gene>
    <name evidence="8" type="primary">Ervk18</name>
    <name evidence="8" type="ORF">OENOEN_R15467</name>
</gene>
<keyword evidence="3" id="KW-0540">Nuclease</keyword>
<evidence type="ECO:0000256" key="4">
    <source>
        <dbReference type="ARBA" id="ARBA00022759"/>
    </source>
</evidence>
<evidence type="ECO:0000256" key="5">
    <source>
        <dbReference type="ARBA" id="ARBA00022801"/>
    </source>
</evidence>
<evidence type="ECO:0000256" key="6">
    <source>
        <dbReference type="ARBA" id="ARBA00022918"/>
    </source>
</evidence>
<keyword evidence="1" id="KW-0808">Transferase</keyword>
<dbReference type="InterPro" id="IPR043128">
    <property type="entry name" value="Rev_trsase/Diguanyl_cyclase"/>
</dbReference>
<dbReference type="GO" id="GO:0016787">
    <property type="term" value="F:hydrolase activity"/>
    <property type="evidence" value="ECO:0007669"/>
    <property type="project" value="UniProtKB-KW"/>
</dbReference>
<name>A0A7L1ETJ8_OENON</name>
<evidence type="ECO:0000313" key="8">
    <source>
        <dbReference type="EMBL" id="NXM92799.1"/>
    </source>
</evidence>
<dbReference type="Proteomes" id="UP000565754">
    <property type="component" value="Unassembled WGS sequence"/>
</dbReference>
<dbReference type="InterPro" id="IPR043502">
    <property type="entry name" value="DNA/RNA_pol_sf"/>
</dbReference>
<proteinExistence type="predicted"/>
<keyword evidence="4" id="KW-0255">Endonuclease</keyword>
<dbReference type="GO" id="GO:0035613">
    <property type="term" value="F:RNA stem-loop binding"/>
    <property type="evidence" value="ECO:0007669"/>
    <property type="project" value="TreeGrafter"/>
</dbReference>
<dbReference type="EMBL" id="VXBF01027426">
    <property type="protein sequence ID" value="NXM92799.1"/>
    <property type="molecule type" value="Genomic_DNA"/>
</dbReference>
<dbReference type="PANTHER" id="PTHR41694:SF3">
    <property type="entry name" value="RNA-DIRECTED DNA POLYMERASE-RELATED"/>
    <property type="match status" value="1"/>
</dbReference>